<dbReference type="PRINTS" id="PR01270">
    <property type="entry name" value="HDASUPER"/>
</dbReference>
<dbReference type="InterPro" id="IPR023696">
    <property type="entry name" value="Ureohydrolase_dom_sf"/>
</dbReference>
<dbReference type="Proteomes" id="UP000658720">
    <property type="component" value="Unassembled WGS sequence"/>
</dbReference>
<protein>
    <submittedName>
        <fullName evidence="3">Histone deacetylase</fullName>
    </submittedName>
</protein>
<dbReference type="InterPro" id="IPR000286">
    <property type="entry name" value="HDACs"/>
</dbReference>
<proteinExistence type="inferred from homology"/>
<dbReference type="RefSeq" id="WP_194019144.1">
    <property type="nucleotide sequence ID" value="NZ_JADEVV010000010.1"/>
</dbReference>
<keyword evidence="4" id="KW-1185">Reference proteome</keyword>
<evidence type="ECO:0000313" key="3">
    <source>
        <dbReference type="EMBL" id="MBE9253240.1"/>
    </source>
</evidence>
<dbReference type="CDD" id="cd09992">
    <property type="entry name" value="HDAC_classII"/>
    <property type="match status" value="1"/>
</dbReference>
<dbReference type="PANTHER" id="PTHR10625:SF10">
    <property type="entry name" value="HISTONE DEACETYLASE HDAC1"/>
    <property type="match status" value="1"/>
</dbReference>
<dbReference type="PANTHER" id="PTHR10625">
    <property type="entry name" value="HISTONE DEACETYLASE HDAC1-RELATED"/>
    <property type="match status" value="1"/>
</dbReference>
<dbReference type="Gene3D" id="3.40.800.20">
    <property type="entry name" value="Histone deacetylase domain"/>
    <property type="match status" value="1"/>
</dbReference>
<gene>
    <name evidence="3" type="ORF">IQ217_05055</name>
</gene>
<dbReference type="InterPro" id="IPR023801">
    <property type="entry name" value="His_deacetylse_dom"/>
</dbReference>
<evidence type="ECO:0000256" key="1">
    <source>
        <dbReference type="ARBA" id="ARBA00005947"/>
    </source>
</evidence>
<dbReference type="InterPro" id="IPR037138">
    <property type="entry name" value="His_deacetylse_dom_sf"/>
</dbReference>
<accession>A0ABR9VPG7</accession>
<reference evidence="3 4" key="1">
    <citation type="submission" date="2020-10" db="EMBL/GenBank/DDBJ databases">
        <authorList>
            <person name="Castelo-Branco R."/>
            <person name="Eusebio N."/>
            <person name="Adriana R."/>
            <person name="Vieira A."/>
            <person name="Brugerolle De Fraissinette N."/>
            <person name="Rezende De Castro R."/>
            <person name="Schneider M.P."/>
            <person name="Vasconcelos V."/>
            <person name="Leao P.N."/>
        </authorList>
    </citation>
    <scope>NUCLEOTIDE SEQUENCE [LARGE SCALE GENOMIC DNA]</scope>
    <source>
        <strain evidence="3 4">LEGE 00031</strain>
    </source>
</reference>
<evidence type="ECO:0000259" key="2">
    <source>
        <dbReference type="Pfam" id="PF00850"/>
    </source>
</evidence>
<sequence length="304" mass="33490">MVAIIYSADFLHHETGPTHPECPARLTAIVTALRKMPGANYLHWQRPSPVAWNLDPYILRCHSQEYLNKLAKLAEEGGGSLDVDTPVSPQSYDLARLAVRAWLDAVDHALSQQEAAFVLARPPGHHAIRNTGMGFCLLNSVAIAAHYALTRPGVERVAIVDWDVHHGNGTEALVENNPRIFYCSLHQFPCYPGTGAAGDRGKHNNVLNIPLKPGGDGHVYQEAFEDKILPFLRQAKPDLLLVSAGYDANRADPLAYMNLIPEDYGMMTHYLMEISPHLVLGLEGGYHLPSLAKSVVETLKPLLF</sequence>
<name>A0ABR9VPG7_9SYNC</name>
<comment type="similarity">
    <text evidence="1">Belongs to the histone deacetylase family.</text>
</comment>
<organism evidence="3 4">
    <name type="scientific">Synechocystis salina LEGE 00031</name>
    <dbReference type="NCBI Taxonomy" id="1828736"/>
    <lineage>
        <taxon>Bacteria</taxon>
        <taxon>Bacillati</taxon>
        <taxon>Cyanobacteriota</taxon>
        <taxon>Cyanophyceae</taxon>
        <taxon>Synechococcales</taxon>
        <taxon>Merismopediaceae</taxon>
        <taxon>Synechocystis</taxon>
    </lineage>
</organism>
<evidence type="ECO:0000313" key="4">
    <source>
        <dbReference type="Proteomes" id="UP000658720"/>
    </source>
</evidence>
<feature type="domain" description="Histone deacetylase" evidence="2">
    <location>
        <begin position="19"/>
        <end position="299"/>
    </location>
</feature>
<dbReference type="EMBL" id="JADEVV010000010">
    <property type="protein sequence ID" value="MBE9253240.1"/>
    <property type="molecule type" value="Genomic_DNA"/>
</dbReference>
<dbReference type="SUPFAM" id="SSF52768">
    <property type="entry name" value="Arginase/deacetylase"/>
    <property type="match status" value="1"/>
</dbReference>
<comment type="caution">
    <text evidence="3">The sequence shown here is derived from an EMBL/GenBank/DDBJ whole genome shotgun (WGS) entry which is preliminary data.</text>
</comment>
<dbReference type="Pfam" id="PF00850">
    <property type="entry name" value="Hist_deacetyl"/>
    <property type="match status" value="1"/>
</dbReference>